<evidence type="ECO:0000256" key="4">
    <source>
        <dbReference type="ARBA" id="ARBA00040480"/>
    </source>
</evidence>
<dbReference type="EMBL" id="VICD02000279">
    <property type="protein sequence ID" value="KAB8170009.1"/>
    <property type="molecule type" value="Genomic_DNA"/>
</dbReference>
<evidence type="ECO:0000313" key="7">
    <source>
        <dbReference type="Proteomes" id="UP000320431"/>
    </source>
</evidence>
<dbReference type="Proteomes" id="UP000320431">
    <property type="component" value="Unassembled WGS sequence"/>
</dbReference>
<dbReference type="SUPFAM" id="SSF52540">
    <property type="entry name" value="P-loop containing nucleoside triphosphate hydrolases"/>
    <property type="match status" value="2"/>
</dbReference>
<evidence type="ECO:0000256" key="3">
    <source>
        <dbReference type="ARBA" id="ARBA00038088"/>
    </source>
</evidence>
<dbReference type="InterPro" id="IPR027417">
    <property type="entry name" value="P-loop_NTPase"/>
</dbReference>
<gene>
    <name evidence="6" type="ORF">FKV24_016015</name>
</gene>
<keyword evidence="2" id="KW-0067">ATP-binding</keyword>
<reference evidence="6 7" key="1">
    <citation type="submission" date="2019-10" db="EMBL/GenBank/DDBJ databases">
        <title>Lysobacter alkalisoli sp. nov., isolated from saline-alkaline soil.</title>
        <authorList>
            <person name="Sun J.-Q."/>
        </authorList>
    </citation>
    <scope>NUCLEOTIDE SEQUENCE [LARGE SCALE GENOMIC DNA]</scope>
    <source>
        <strain evidence="6 7">KCTC 42381</strain>
    </source>
</reference>
<dbReference type="GO" id="GO:0005524">
    <property type="term" value="F:ATP binding"/>
    <property type="evidence" value="ECO:0007669"/>
    <property type="project" value="UniProtKB-KW"/>
</dbReference>
<dbReference type="SMART" id="SM00382">
    <property type="entry name" value="AAA"/>
    <property type="match status" value="1"/>
</dbReference>
<keyword evidence="1" id="KW-0547">Nucleotide-binding</keyword>
<evidence type="ECO:0000313" key="6">
    <source>
        <dbReference type="EMBL" id="KAB8170009.1"/>
    </source>
</evidence>
<dbReference type="InterPro" id="IPR052381">
    <property type="entry name" value="AAA_domain_protein"/>
</dbReference>
<evidence type="ECO:0000256" key="2">
    <source>
        <dbReference type="ARBA" id="ARBA00022840"/>
    </source>
</evidence>
<dbReference type="RefSeq" id="WP_141483079.1">
    <property type="nucleotide sequence ID" value="NZ_VICD02000279.1"/>
</dbReference>
<dbReference type="Pfam" id="PF00004">
    <property type="entry name" value="AAA"/>
    <property type="match status" value="1"/>
</dbReference>
<dbReference type="PANTHER" id="PTHR42960:SF1">
    <property type="entry name" value="YCF46 PROTEIN"/>
    <property type="match status" value="1"/>
</dbReference>
<dbReference type="InterPro" id="IPR003959">
    <property type="entry name" value="ATPase_AAA_core"/>
</dbReference>
<dbReference type="Gene3D" id="3.40.50.300">
    <property type="entry name" value="P-loop containing nucleotide triphosphate hydrolases"/>
    <property type="match status" value="1"/>
</dbReference>
<organism evidence="6 7">
    <name type="scientific">Marilutibacter maris</name>
    <dbReference type="NCBI Taxonomy" id="1605891"/>
    <lineage>
        <taxon>Bacteria</taxon>
        <taxon>Pseudomonadati</taxon>
        <taxon>Pseudomonadota</taxon>
        <taxon>Gammaproteobacteria</taxon>
        <taxon>Lysobacterales</taxon>
        <taxon>Lysobacteraceae</taxon>
        <taxon>Marilutibacter</taxon>
    </lineage>
</organism>
<dbReference type="PANTHER" id="PTHR42960">
    <property type="entry name" value="YCF46 PROTEIN"/>
    <property type="match status" value="1"/>
</dbReference>
<comment type="similarity">
    <text evidence="3">Belongs to the AAA ATPase family. Highly divergent.</text>
</comment>
<evidence type="ECO:0000259" key="5">
    <source>
        <dbReference type="SMART" id="SM00382"/>
    </source>
</evidence>
<dbReference type="InterPro" id="IPR003593">
    <property type="entry name" value="AAA+_ATPase"/>
</dbReference>
<dbReference type="AlphaFoldDB" id="A0A507ZZ77"/>
<comment type="caution">
    <text evidence="6">The sequence shown here is derived from an EMBL/GenBank/DDBJ whole genome shotgun (WGS) entry which is preliminary data.</text>
</comment>
<feature type="domain" description="AAA+ ATPase" evidence="5">
    <location>
        <begin position="265"/>
        <end position="398"/>
    </location>
</feature>
<sequence>MSELQDLIALIRANTPLIVIETRDEARVVELFRQALMQVWRAMFRWSITEGLRRIDIDREDPAESPPDVSSTLATIRKAGQRGVYLLFDVHPFLGAAMTQRQLRELIDRRDSQPHVLVMVGHKVELPPELDSRAVRYRPRLPDANALLKLVRQQAEDYAREHGGKRVEADGEAVKQIVRNLNGLDPVDARRIARHLIFRDGALDADDLPELARLKFELLNQSGHLHFEYDSARLDDVAGARRVKRWIGQRREVFVSGVAPPGLDIPKGLLLLGVQGCGKSMIAKAVAAGFGVPLVRLDFGTLYNKYHGETERNLREALAAAEQLAPCVLWIDEIEKGLSGDDNDGGVSRRVLGHLLTWMAERRPRVFLVATANQIDALPPELLRKGRFDEVFFVDLPDAATREQLFALHLARRTLRAEDFDLAGLVAASDGFSGAEIEQAIVSAMYAAHAAKVPLNDFALRAELKQTRPLSVLMAEQVDALRAWAAGRTVPAD</sequence>
<proteinExistence type="inferred from homology"/>
<evidence type="ECO:0000256" key="1">
    <source>
        <dbReference type="ARBA" id="ARBA00022741"/>
    </source>
</evidence>
<protein>
    <recommendedName>
        <fullName evidence="4">Uncharacterized AAA domain-containing protein ycf46</fullName>
    </recommendedName>
</protein>
<name>A0A507ZZ77_9GAMM</name>
<dbReference type="Gene3D" id="1.10.8.60">
    <property type="match status" value="1"/>
</dbReference>
<accession>A0A507ZZ77</accession>
<dbReference type="GO" id="GO:0016887">
    <property type="term" value="F:ATP hydrolysis activity"/>
    <property type="evidence" value="ECO:0007669"/>
    <property type="project" value="InterPro"/>
</dbReference>